<name>A0ABM8VUQ9_9BACL</name>
<dbReference type="RefSeq" id="WP_218103417.1">
    <property type="nucleotide sequence ID" value="NZ_CAJVCE010000057.1"/>
</dbReference>
<evidence type="ECO:0000313" key="2">
    <source>
        <dbReference type="Proteomes" id="UP000730618"/>
    </source>
</evidence>
<gene>
    <name evidence="1" type="ORF">PAECIP111802_07311</name>
</gene>
<evidence type="ECO:0000313" key="1">
    <source>
        <dbReference type="EMBL" id="CAG7659060.1"/>
    </source>
</evidence>
<accession>A0ABM8VUQ9</accession>
<organism evidence="1 2">
    <name type="scientific">Paenibacillus allorhizosphaerae</name>
    <dbReference type="NCBI Taxonomy" id="2849866"/>
    <lineage>
        <taxon>Bacteria</taxon>
        <taxon>Bacillati</taxon>
        <taxon>Bacillota</taxon>
        <taxon>Bacilli</taxon>
        <taxon>Bacillales</taxon>
        <taxon>Paenibacillaceae</taxon>
        <taxon>Paenibacillus</taxon>
    </lineage>
</organism>
<protein>
    <submittedName>
        <fullName evidence="1">Uncharacterized protein</fullName>
    </submittedName>
</protein>
<proteinExistence type="predicted"/>
<reference evidence="1 2" key="1">
    <citation type="submission" date="2021-06" db="EMBL/GenBank/DDBJ databases">
        <authorList>
            <person name="Criscuolo A."/>
        </authorList>
    </citation>
    <scope>NUCLEOTIDE SEQUENCE [LARGE SCALE GENOMIC DNA]</scope>
    <source>
        <strain evidence="2">CIP 111802</strain>
    </source>
</reference>
<comment type="caution">
    <text evidence="1">The sequence shown here is derived from an EMBL/GenBank/DDBJ whole genome shotgun (WGS) entry which is preliminary data.</text>
</comment>
<keyword evidence="2" id="KW-1185">Reference proteome</keyword>
<dbReference type="EMBL" id="CAJVCE010000057">
    <property type="protein sequence ID" value="CAG7659060.1"/>
    <property type="molecule type" value="Genomic_DNA"/>
</dbReference>
<sequence length="121" mass="14751">MEHKIFRINGYLEAMAYFNLRPDHFYTFEFSEFDQNKLNEPSNLKYLDNWKSEIKRVLLNWFFEVCEENDMPDIPLKFQEPCVNRFIELIDDFLGVAILQCITRFMDQRFQMNMDTKNISL</sequence>
<dbReference type="Proteomes" id="UP000730618">
    <property type="component" value="Unassembled WGS sequence"/>
</dbReference>